<proteinExistence type="predicted"/>
<dbReference type="EMBL" id="JH795653">
    <property type="protein sequence ID" value="ELQ70412.1"/>
    <property type="molecule type" value="Genomic_DNA"/>
</dbReference>
<accession>L7JQA7</accession>
<reference evidence="2" key="1">
    <citation type="journal article" date="2012" name="PLoS Genet.">
        <title>Comparative analysis of the genomes of two field isolates of the rice blast fungus Magnaporthe oryzae.</title>
        <authorList>
            <person name="Xue M."/>
            <person name="Yang J."/>
            <person name="Li Z."/>
            <person name="Hu S."/>
            <person name="Yao N."/>
            <person name="Dean R.A."/>
            <person name="Zhao W."/>
            <person name="Shen M."/>
            <person name="Zhang H."/>
            <person name="Li C."/>
            <person name="Liu L."/>
            <person name="Cao L."/>
            <person name="Xu X."/>
            <person name="Xing Y."/>
            <person name="Hsiang T."/>
            <person name="Zhang Z."/>
            <person name="Xu J.R."/>
            <person name="Peng Y.L."/>
        </authorList>
    </citation>
    <scope>NUCLEOTIDE SEQUENCE [LARGE SCALE GENOMIC DNA]</scope>
    <source>
        <strain evidence="2">P131</strain>
    </source>
</reference>
<evidence type="ECO:0000313" key="2">
    <source>
        <dbReference type="EMBL" id="ELQ70412.1"/>
    </source>
</evidence>
<name>L7JQA7_PYRO1</name>
<feature type="region of interest" description="Disordered" evidence="1">
    <location>
        <begin position="110"/>
        <end position="132"/>
    </location>
</feature>
<organism>
    <name type="scientific">Pyricularia oryzae (strain P131)</name>
    <name type="common">Rice blast fungus</name>
    <name type="synonym">Magnaporthe oryzae</name>
    <dbReference type="NCBI Taxonomy" id="1143193"/>
    <lineage>
        <taxon>Eukaryota</taxon>
        <taxon>Fungi</taxon>
        <taxon>Dikarya</taxon>
        <taxon>Ascomycota</taxon>
        <taxon>Pezizomycotina</taxon>
        <taxon>Sordariomycetes</taxon>
        <taxon>Sordariomycetidae</taxon>
        <taxon>Magnaporthales</taxon>
        <taxon>Pyriculariaceae</taxon>
        <taxon>Pyricularia</taxon>
    </lineage>
</organism>
<sequence>MGTIECNREQAVRGHIKGDITEQAIAINFGPADDKIERPTMKPTRPLALIKNIFEAYHQPVPLSPENKQHLYSIITTSFRRQLDRKLGLPAEQPPQDSQQLEAAKSFENTSNLTLSSHEKEPPENEPRALSGSQHLRSILSNPLFSYDVSKRPAVRSRWEKDPMDIFQEAVARGLMTPLRAAGCLKAKRRQIMQSSAMDPVEVMASSGAGQRVVEWLRSSGLENNLVSIGDGPLMKHLIPFLVAEGMENTVWVWLDMLSPDAKGLSRKYVRKQRRVLFDALVESKYTGATSMNNAYACVLKAKEVFPWSKEENTPQYILSSWKKVAWESTVLAWKHLTKPSAKLFEPFYSIGQEEVSRQENGQNFHIEVAHLALHHPTKPSADDALKLLLGNDDVWHTWAKHYQALKPGIIPNNLTIRLRAFGLDAIKVCASQGQTAQAESLLEKMGPFLRDDFHLSADDLQDYEDVMADFDPDLMRSFR</sequence>
<protein>
    <submittedName>
        <fullName evidence="2">Uncharacterized protein</fullName>
    </submittedName>
</protein>
<feature type="compositionally biased region" description="Basic and acidic residues" evidence="1">
    <location>
        <begin position="117"/>
        <end position="127"/>
    </location>
</feature>
<evidence type="ECO:0000256" key="1">
    <source>
        <dbReference type="SAM" id="MobiDB-lite"/>
    </source>
</evidence>
<dbReference type="AlphaFoldDB" id="L7JQA7"/>
<gene>
    <name evidence="2" type="ORF">OOW_P131scaffold00034g34</name>
</gene>